<dbReference type="GO" id="GO:0005351">
    <property type="term" value="F:carbohydrate:proton symporter activity"/>
    <property type="evidence" value="ECO:0007669"/>
    <property type="project" value="TreeGrafter"/>
</dbReference>
<evidence type="ECO:0000313" key="12">
    <source>
        <dbReference type="Proteomes" id="UP001147746"/>
    </source>
</evidence>
<dbReference type="GO" id="GO:0016020">
    <property type="term" value="C:membrane"/>
    <property type="evidence" value="ECO:0007669"/>
    <property type="project" value="UniProtKB-SubCell"/>
</dbReference>
<evidence type="ECO:0000256" key="9">
    <source>
        <dbReference type="SAM" id="Phobius"/>
    </source>
</evidence>
<protein>
    <recommendedName>
        <fullName evidence="10">Major facilitator superfamily (MFS) profile domain-containing protein</fullName>
    </recommendedName>
</protein>
<feature type="region of interest" description="Disordered" evidence="8">
    <location>
        <begin position="1"/>
        <end position="20"/>
    </location>
</feature>
<dbReference type="InterPro" id="IPR003663">
    <property type="entry name" value="Sugar/inositol_transpt"/>
</dbReference>
<feature type="transmembrane region" description="Helical" evidence="9">
    <location>
        <begin position="460"/>
        <end position="477"/>
    </location>
</feature>
<reference evidence="11" key="2">
    <citation type="journal article" date="2023" name="IMA Fungus">
        <title>Comparative genomic study of the Penicillium genus elucidates a diverse pangenome and 15 lateral gene transfer events.</title>
        <authorList>
            <person name="Petersen C."/>
            <person name="Sorensen T."/>
            <person name="Nielsen M.R."/>
            <person name="Sondergaard T.E."/>
            <person name="Sorensen J.L."/>
            <person name="Fitzpatrick D.A."/>
            <person name="Frisvad J.C."/>
            <person name="Nielsen K.L."/>
        </authorList>
    </citation>
    <scope>NUCLEOTIDE SEQUENCE</scope>
    <source>
        <strain evidence="11">IBT 21472</strain>
    </source>
</reference>
<evidence type="ECO:0000256" key="3">
    <source>
        <dbReference type="ARBA" id="ARBA00022448"/>
    </source>
</evidence>
<feature type="transmembrane region" description="Helical" evidence="9">
    <location>
        <begin position="388"/>
        <end position="414"/>
    </location>
</feature>
<feature type="transmembrane region" description="Helical" evidence="9">
    <location>
        <begin position="209"/>
        <end position="228"/>
    </location>
</feature>
<keyword evidence="3 7" id="KW-0813">Transport</keyword>
<evidence type="ECO:0000256" key="5">
    <source>
        <dbReference type="ARBA" id="ARBA00022989"/>
    </source>
</evidence>
<feature type="transmembrane region" description="Helical" evidence="9">
    <location>
        <begin position="333"/>
        <end position="354"/>
    </location>
</feature>
<dbReference type="AlphaFoldDB" id="A0A9W9QJB9"/>
<dbReference type="FunFam" id="1.20.1250.20:FF:000078">
    <property type="entry name" value="MFS maltose transporter, putative"/>
    <property type="match status" value="1"/>
</dbReference>
<feature type="transmembrane region" description="Helical" evidence="9">
    <location>
        <begin position="118"/>
        <end position="137"/>
    </location>
</feature>
<evidence type="ECO:0000256" key="4">
    <source>
        <dbReference type="ARBA" id="ARBA00022692"/>
    </source>
</evidence>
<reference evidence="11" key="1">
    <citation type="submission" date="2022-12" db="EMBL/GenBank/DDBJ databases">
        <authorList>
            <person name="Petersen C."/>
        </authorList>
    </citation>
    <scope>NUCLEOTIDE SEQUENCE</scope>
    <source>
        <strain evidence="11">IBT 21472</strain>
    </source>
</reference>
<feature type="transmembrane region" description="Helical" evidence="9">
    <location>
        <begin position="298"/>
        <end position="321"/>
    </location>
</feature>
<dbReference type="InterPro" id="IPR005829">
    <property type="entry name" value="Sugar_transporter_CS"/>
</dbReference>
<evidence type="ECO:0000259" key="10">
    <source>
        <dbReference type="PROSITE" id="PS50850"/>
    </source>
</evidence>
<feature type="transmembrane region" description="Helical" evidence="9">
    <location>
        <begin position="426"/>
        <end position="448"/>
    </location>
</feature>
<dbReference type="PANTHER" id="PTHR48022:SF41">
    <property type="entry name" value="MAJOR FACILITATOR SUPERFAMILY (MFS) PROFILE DOMAIN-CONTAINING PROTEIN"/>
    <property type="match status" value="1"/>
</dbReference>
<name>A0A9W9QJB9_9EURO</name>
<feature type="transmembrane region" description="Helical" evidence="9">
    <location>
        <begin position="85"/>
        <end position="106"/>
    </location>
</feature>
<feature type="transmembrane region" description="Helical" evidence="9">
    <location>
        <begin position="143"/>
        <end position="164"/>
    </location>
</feature>
<dbReference type="SUPFAM" id="SSF103473">
    <property type="entry name" value="MFS general substrate transporter"/>
    <property type="match status" value="1"/>
</dbReference>
<keyword evidence="12" id="KW-1185">Reference proteome</keyword>
<dbReference type="NCBIfam" id="TIGR00879">
    <property type="entry name" value="SP"/>
    <property type="match status" value="1"/>
</dbReference>
<dbReference type="InterPro" id="IPR050360">
    <property type="entry name" value="MFS_Sugar_Transporters"/>
</dbReference>
<organism evidence="11 12">
    <name type="scientific">Penicillium atrosanguineum</name>
    <dbReference type="NCBI Taxonomy" id="1132637"/>
    <lineage>
        <taxon>Eukaryota</taxon>
        <taxon>Fungi</taxon>
        <taxon>Dikarya</taxon>
        <taxon>Ascomycota</taxon>
        <taxon>Pezizomycotina</taxon>
        <taxon>Eurotiomycetes</taxon>
        <taxon>Eurotiomycetidae</taxon>
        <taxon>Eurotiales</taxon>
        <taxon>Aspergillaceae</taxon>
        <taxon>Penicillium</taxon>
    </lineage>
</organism>
<gene>
    <name evidence="11" type="ORF">N7476_001725</name>
</gene>
<dbReference type="Pfam" id="PF00083">
    <property type="entry name" value="Sugar_tr"/>
    <property type="match status" value="1"/>
</dbReference>
<sequence>MEDPKTNSAHLEDVDGLQEPVDAPQGKTPWQCLAQNPWIVLFCLYGNLGALMYGFDNLVMSLALSMPAFEIQFGETVNGSSVIPAFWQSLWSAMSQVATMLGATIAGPVQDRFGRRAAFLLGAILSTAGVAVVYTASTPGVFLAGKIVNGLSLGICLTTGQTYISEVTPLPLRGIALSVFTFCMNLGYMIAASVALPRMSMLSASAYKVLFAAAWVWPGVIVLFLPLLPESPYFLVMQDRLEKAQRSLSRLGNKPTEVTELLEQIVRVNEEEKARSEVSKGASFFECFRGTNWRRTRIILICNALSQVIGSSFMTNGPYFLVQAGMSSSKVGMMTEIGIAFGLASSILTAYLMSKCGRRRLIIFGISLSTILFTVMGIAGCFPHSSAALWAVGIFLQLSWWVYGPAIGPAMAIAGEVSAVRLRAKSMAIGFTFNYFFSTIWNVVIPYLYNTTEANLGGKIGWIFAGMGIIALGIIFFEIPETKGRSFEELDEMFRSGVGTRAFRNHQCSMDEPLRKLGEE</sequence>
<dbReference type="InterPro" id="IPR020846">
    <property type="entry name" value="MFS_dom"/>
</dbReference>
<comment type="subcellular location">
    <subcellularLocation>
        <location evidence="1">Membrane</location>
        <topology evidence="1">Multi-pass membrane protein</topology>
    </subcellularLocation>
</comment>
<evidence type="ECO:0000256" key="7">
    <source>
        <dbReference type="RuleBase" id="RU003346"/>
    </source>
</evidence>
<dbReference type="InterPro" id="IPR036259">
    <property type="entry name" value="MFS_trans_sf"/>
</dbReference>
<dbReference type="Proteomes" id="UP001147746">
    <property type="component" value="Unassembled WGS sequence"/>
</dbReference>
<dbReference type="PROSITE" id="PS00217">
    <property type="entry name" value="SUGAR_TRANSPORT_2"/>
    <property type="match status" value="1"/>
</dbReference>
<evidence type="ECO:0000256" key="8">
    <source>
        <dbReference type="SAM" id="MobiDB-lite"/>
    </source>
</evidence>
<comment type="caution">
    <text evidence="11">The sequence shown here is derived from an EMBL/GenBank/DDBJ whole genome shotgun (WGS) entry which is preliminary data.</text>
</comment>
<evidence type="ECO:0000256" key="1">
    <source>
        <dbReference type="ARBA" id="ARBA00004141"/>
    </source>
</evidence>
<dbReference type="PANTHER" id="PTHR48022">
    <property type="entry name" value="PLASTIDIC GLUCOSE TRANSPORTER 4"/>
    <property type="match status" value="1"/>
</dbReference>
<evidence type="ECO:0000256" key="2">
    <source>
        <dbReference type="ARBA" id="ARBA00010992"/>
    </source>
</evidence>
<feature type="transmembrane region" description="Helical" evidence="9">
    <location>
        <begin position="361"/>
        <end position="382"/>
    </location>
</feature>
<proteinExistence type="inferred from homology"/>
<keyword evidence="6 9" id="KW-0472">Membrane</keyword>
<evidence type="ECO:0000256" key="6">
    <source>
        <dbReference type="ARBA" id="ARBA00023136"/>
    </source>
</evidence>
<dbReference type="EMBL" id="JAPZBO010000001">
    <property type="protein sequence ID" value="KAJ5331942.1"/>
    <property type="molecule type" value="Genomic_DNA"/>
</dbReference>
<feature type="transmembrane region" description="Helical" evidence="9">
    <location>
        <begin position="176"/>
        <end position="197"/>
    </location>
</feature>
<dbReference type="Gene3D" id="1.20.1250.20">
    <property type="entry name" value="MFS general substrate transporter like domains"/>
    <property type="match status" value="1"/>
</dbReference>
<dbReference type="PROSITE" id="PS50850">
    <property type="entry name" value="MFS"/>
    <property type="match status" value="1"/>
</dbReference>
<feature type="transmembrane region" description="Helical" evidence="9">
    <location>
        <begin position="37"/>
        <end position="55"/>
    </location>
</feature>
<accession>A0A9W9QJB9</accession>
<keyword evidence="5 9" id="KW-1133">Transmembrane helix</keyword>
<evidence type="ECO:0000313" key="11">
    <source>
        <dbReference type="EMBL" id="KAJ5331942.1"/>
    </source>
</evidence>
<feature type="domain" description="Major facilitator superfamily (MFS) profile" evidence="10">
    <location>
        <begin position="42"/>
        <end position="483"/>
    </location>
</feature>
<keyword evidence="4 9" id="KW-0812">Transmembrane</keyword>
<comment type="similarity">
    <text evidence="2 7">Belongs to the major facilitator superfamily. Sugar transporter (TC 2.A.1.1) family.</text>
</comment>
<dbReference type="InterPro" id="IPR005828">
    <property type="entry name" value="MFS_sugar_transport-like"/>
</dbReference>